<evidence type="ECO:0000256" key="2">
    <source>
        <dbReference type="ARBA" id="ARBA00034247"/>
    </source>
</evidence>
<dbReference type="EMBL" id="CADIKB010000033">
    <property type="protein sequence ID" value="CAB3725176.1"/>
    <property type="molecule type" value="Genomic_DNA"/>
</dbReference>
<evidence type="ECO:0000259" key="4">
    <source>
        <dbReference type="PROSITE" id="PS50887"/>
    </source>
</evidence>
<accession>A0A6J5C4Z4</accession>
<dbReference type="CDD" id="cd12914">
    <property type="entry name" value="PDC1_DGC_like"/>
    <property type="match status" value="1"/>
</dbReference>
<protein>
    <recommendedName>
        <fullName evidence="1">diguanylate cyclase</fullName>
        <ecNumber evidence="1">2.7.7.65</ecNumber>
    </recommendedName>
</protein>
<dbReference type="CDD" id="cd01949">
    <property type="entry name" value="GGDEF"/>
    <property type="match status" value="1"/>
</dbReference>
<dbReference type="Pfam" id="PF22588">
    <property type="entry name" value="dCache_1_like"/>
    <property type="match status" value="1"/>
</dbReference>
<dbReference type="EC" id="2.7.7.65" evidence="1"/>
<dbReference type="RefSeq" id="WP_035477560.1">
    <property type="nucleotide sequence ID" value="NZ_CADFGL010000031.1"/>
</dbReference>
<dbReference type="InterPro" id="IPR000160">
    <property type="entry name" value="GGDEF_dom"/>
</dbReference>
<dbReference type="PROSITE" id="PS50887">
    <property type="entry name" value="GGDEF"/>
    <property type="match status" value="1"/>
</dbReference>
<evidence type="ECO:0000313" key="5">
    <source>
        <dbReference type="EMBL" id="CAB3725176.1"/>
    </source>
</evidence>
<evidence type="ECO:0000256" key="1">
    <source>
        <dbReference type="ARBA" id="ARBA00012528"/>
    </source>
</evidence>
<evidence type="ECO:0000256" key="3">
    <source>
        <dbReference type="SAM" id="Phobius"/>
    </source>
</evidence>
<keyword evidence="3" id="KW-1133">Transmembrane helix</keyword>
<dbReference type="FunFam" id="3.30.70.270:FF:000001">
    <property type="entry name" value="Diguanylate cyclase domain protein"/>
    <property type="match status" value="1"/>
</dbReference>
<dbReference type="GO" id="GO:0052621">
    <property type="term" value="F:diguanylate cyclase activity"/>
    <property type="evidence" value="ECO:0007669"/>
    <property type="project" value="UniProtKB-EC"/>
</dbReference>
<evidence type="ECO:0000313" key="6">
    <source>
        <dbReference type="Proteomes" id="UP000494249"/>
    </source>
</evidence>
<gene>
    <name evidence="5" type="ORF">LMG22037_05103</name>
</gene>
<dbReference type="Proteomes" id="UP000494249">
    <property type="component" value="Unassembled WGS sequence"/>
</dbReference>
<dbReference type="Pfam" id="PF00990">
    <property type="entry name" value="GGDEF"/>
    <property type="match status" value="1"/>
</dbReference>
<proteinExistence type="predicted"/>
<dbReference type="InterPro" id="IPR050469">
    <property type="entry name" value="Diguanylate_Cyclase"/>
</dbReference>
<dbReference type="SMART" id="SM00267">
    <property type="entry name" value="GGDEF"/>
    <property type="match status" value="1"/>
</dbReference>
<dbReference type="SUPFAM" id="SSF55073">
    <property type="entry name" value="Nucleotide cyclase"/>
    <property type="match status" value="1"/>
</dbReference>
<dbReference type="CDD" id="cd12915">
    <property type="entry name" value="PDC2_DGC_like"/>
    <property type="match status" value="1"/>
</dbReference>
<sequence length="506" mass="54856">MFPNPVGRAAIIAGRHPFIVGALGMLLAASVLGVSLLTLVAARDTAILHAHETSRNVAAVLSSNISRTIDSSDQSLQALIAALDKPAVQHMDAGVRHELLFSPTAATRYVTGMGVTDERGQLIDGCCSRTHHWNFSDRDYFLVHRQSNKLGLYISAVYQARSRGGVDSMALSRRITNADGSFKGIALVAIDVEYFRRLLDGLDVGSRGVTAIVRTDGTLVARNPALAAAFTRNFSKSLTFPRMVNHESGFYTARSSTDGVLRLYTFERVPGTPLIAVVAPALDDILASWRTLAWMVGVSACAISFAFCAVVWLLAFALRDRALAGDRLTELTQTDPLTGLKNRRALDEVLQNEWDRLQRNDSHLSVLFVDADHFKQYNDQYGHAEGDKALKHLAARIVQRVHRRGDCVARYGGEEFVVVLPDTDAAGAYRVAEGIREQLESSWQTGREAGSAAVHPFTVSIGCATGRRASPSTCEELTKAADIALYEAKSAGRNCVRAASAMSQPG</sequence>
<dbReference type="AlphaFoldDB" id="A0A6J5C4Z4"/>
<reference evidence="5 6" key="1">
    <citation type="submission" date="2020-04" db="EMBL/GenBank/DDBJ databases">
        <authorList>
            <person name="De Canck E."/>
        </authorList>
    </citation>
    <scope>NUCLEOTIDE SEQUENCE [LARGE SCALE GENOMIC DNA]</scope>
    <source>
        <strain evidence="5 6">LMG 22037</strain>
    </source>
</reference>
<feature type="transmembrane region" description="Helical" evidence="3">
    <location>
        <begin position="292"/>
        <end position="318"/>
    </location>
</feature>
<dbReference type="GO" id="GO:1902201">
    <property type="term" value="P:negative regulation of bacterial-type flagellum-dependent cell motility"/>
    <property type="evidence" value="ECO:0007669"/>
    <property type="project" value="TreeGrafter"/>
</dbReference>
<keyword evidence="3" id="KW-0812">Transmembrane</keyword>
<feature type="domain" description="GGDEF" evidence="4">
    <location>
        <begin position="362"/>
        <end position="501"/>
    </location>
</feature>
<keyword evidence="3" id="KW-0472">Membrane</keyword>
<dbReference type="PANTHER" id="PTHR45138">
    <property type="entry name" value="REGULATORY COMPONENTS OF SENSORY TRANSDUCTION SYSTEM"/>
    <property type="match status" value="1"/>
</dbReference>
<dbReference type="InterPro" id="IPR029787">
    <property type="entry name" value="Nucleotide_cyclase"/>
</dbReference>
<dbReference type="GO" id="GO:0005886">
    <property type="term" value="C:plasma membrane"/>
    <property type="evidence" value="ECO:0007669"/>
    <property type="project" value="TreeGrafter"/>
</dbReference>
<dbReference type="InterPro" id="IPR043128">
    <property type="entry name" value="Rev_trsase/Diguanyl_cyclase"/>
</dbReference>
<organism evidence="5 6">
    <name type="scientific">Paraburkholderia phenoliruptrix</name>
    <dbReference type="NCBI Taxonomy" id="252970"/>
    <lineage>
        <taxon>Bacteria</taxon>
        <taxon>Pseudomonadati</taxon>
        <taxon>Pseudomonadota</taxon>
        <taxon>Betaproteobacteria</taxon>
        <taxon>Burkholderiales</taxon>
        <taxon>Burkholderiaceae</taxon>
        <taxon>Paraburkholderia</taxon>
    </lineage>
</organism>
<dbReference type="InterPro" id="IPR054327">
    <property type="entry name" value="His-kinase-like_sensor"/>
</dbReference>
<dbReference type="Gene3D" id="3.30.70.270">
    <property type="match status" value="1"/>
</dbReference>
<dbReference type="GO" id="GO:0043709">
    <property type="term" value="P:cell adhesion involved in single-species biofilm formation"/>
    <property type="evidence" value="ECO:0007669"/>
    <property type="project" value="TreeGrafter"/>
</dbReference>
<name>A0A6J5C4Z4_9BURK</name>
<dbReference type="NCBIfam" id="TIGR00254">
    <property type="entry name" value="GGDEF"/>
    <property type="match status" value="1"/>
</dbReference>
<comment type="catalytic activity">
    <reaction evidence="2">
        <text>2 GTP = 3',3'-c-di-GMP + 2 diphosphate</text>
        <dbReference type="Rhea" id="RHEA:24898"/>
        <dbReference type="ChEBI" id="CHEBI:33019"/>
        <dbReference type="ChEBI" id="CHEBI:37565"/>
        <dbReference type="ChEBI" id="CHEBI:58805"/>
        <dbReference type="EC" id="2.7.7.65"/>
    </reaction>
</comment>
<dbReference type="PANTHER" id="PTHR45138:SF9">
    <property type="entry name" value="DIGUANYLATE CYCLASE DGCM-RELATED"/>
    <property type="match status" value="1"/>
</dbReference>
<dbReference type="Gene3D" id="3.30.450.20">
    <property type="entry name" value="PAS domain"/>
    <property type="match status" value="2"/>
</dbReference>